<dbReference type="EMBL" id="FNBM01000007">
    <property type="protein sequence ID" value="SDG07882.1"/>
    <property type="molecule type" value="Genomic_DNA"/>
</dbReference>
<feature type="compositionally biased region" description="Basic and acidic residues" evidence="1">
    <location>
        <begin position="86"/>
        <end position="102"/>
    </location>
</feature>
<dbReference type="STRING" id="640205.SAMN05216381_3053"/>
<dbReference type="Proteomes" id="UP000887421">
    <property type="component" value="Chromosome"/>
</dbReference>
<reference evidence="3 5" key="1">
    <citation type="submission" date="2016-10" db="EMBL/GenBank/DDBJ databases">
        <authorList>
            <person name="de Groot N.N."/>
        </authorList>
    </citation>
    <scope>NUCLEOTIDE SEQUENCE [LARGE SCALE GENOMIC DNA]</scope>
    <source>
        <strain evidence="3 5">LMG 25475</strain>
    </source>
</reference>
<feature type="domain" description="Inner membrane protein YgaP-like transmembrane" evidence="2">
    <location>
        <begin position="3"/>
        <end position="62"/>
    </location>
</feature>
<evidence type="ECO:0000313" key="5">
    <source>
        <dbReference type="Proteomes" id="UP000243378"/>
    </source>
</evidence>
<dbReference type="Proteomes" id="UP000243378">
    <property type="component" value="Unassembled WGS sequence"/>
</dbReference>
<dbReference type="RefSeq" id="WP_070883164.1">
    <property type="nucleotide sequence ID" value="NZ_CP076114.1"/>
</dbReference>
<accession>A0A1G7RAV4</accession>
<dbReference type="EMBL" id="CP076114">
    <property type="protein sequence ID" value="UUD64353.1"/>
    <property type="molecule type" value="Genomic_DNA"/>
</dbReference>
<evidence type="ECO:0000313" key="6">
    <source>
        <dbReference type="Proteomes" id="UP000887421"/>
    </source>
</evidence>
<protein>
    <submittedName>
        <fullName evidence="4">DUF2892 domain-containing protein</fullName>
    </submittedName>
</protein>
<dbReference type="OrthoDB" id="8722685at2"/>
<dbReference type="AlphaFoldDB" id="A0A1G7RAV4"/>
<proteinExistence type="predicted"/>
<evidence type="ECO:0000256" key="1">
    <source>
        <dbReference type="SAM" id="MobiDB-lite"/>
    </source>
</evidence>
<dbReference type="Pfam" id="PF11127">
    <property type="entry name" value="YgaP-like_TM"/>
    <property type="match status" value="1"/>
</dbReference>
<organism evidence="3 5">
    <name type="scientific">Phytopseudomonas seleniipraecipitans</name>
    <dbReference type="NCBI Taxonomy" id="640205"/>
    <lineage>
        <taxon>Bacteria</taxon>
        <taxon>Pseudomonadati</taxon>
        <taxon>Pseudomonadota</taxon>
        <taxon>Gammaproteobacteria</taxon>
        <taxon>Pseudomonadales</taxon>
        <taxon>Pseudomonadaceae</taxon>
        <taxon>Phytopseudomonas</taxon>
    </lineage>
</organism>
<evidence type="ECO:0000313" key="4">
    <source>
        <dbReference type="EMBL" id="UUD64353.1"/>
    </source>
</evidence>
<feature type="region of interest" description="Disordered" evidence="1">
    <location>
        <begin position="62"/>
        <end position="113"/>
    </location>
</feature>
<gene>
    <name evidence="4" type="ORF">D16iCDA_01170</name>
    <name evidence="3" type="ORF">SAMN05216381_3053</name>
</gene>
<sequence length="113" mass="12092">MHTNNVEGTERLLSLAIGAMGVKSGIKQGGIGGLVKIALGAMLAKRGLTGHCQLKSLLDGCEREDTHDERTASIPERNQEGVTPKSAERAQDRESRMDHALEETFPASDPISP</sequence>
<keyword evidence="6" id="KW-1185">Reference proteome</keyword>
<name>A0A1G7RAV4_9GAMM</name>
<dbReference type="InterPro" id="IPR021309">
    <property type="entry name" value="YgaP-like_TM"/>
</dbReference>
<evidence type="ECO:0000259" key="2">
    <source>
        <dbReference type="Pfam" id="PF11127"/>
    </source>
</evidence>
<feature type="compositionally biased region" description="Basic and acidic residues" evidence="1">
    <location>
        <begin position="62"/>
        <end position="71"/>
    </location>
</feature>
<reference evidence="4" key="2">
    <citation type="submission" date="2021-05" db="EMBL/GenBank/DDBJ databases">
        <title>Complete genome sequence of Pseudomonas seleniipraecipitans strain D1-6.</title>
        <authorList>
            <person name="Lafi F."/>
            <person name="Eida A."/>
            <person name="Alam I."/>
            <person name="Hert H."/>
            <person name="Saad M."/>
        </authorList>
    </citation>
    <scope>NUCLEOTIDE SEQUENCE</scope>
    <source>
        <strain evidence="4">D1-6</strain>
    </source>
</reference>
<evidence type="ECO:0000313" key="3">
    <source>
        <dbReference type="EMBL" id="SDG07882.1"/>
    </source>
</evidence>